<feature type="transmembrane region" description="Helical" evidence="1">
    <location>
        <begin position="7"/>
        <end position="30"/>
    </location>
</feature>
<accession>A0AAV3GQA1</accession>
<reference evidence="2 3" key="1">
    <citation type="submission" date="2012-04" db="EMBL/GenBank/DDBJ databases">
        <authorList>
            <person name="Weinstock G."/>
            <person name="Sodergren E."/>
            <person name="Lobos E.A."/>
            <person name="Fulton L."/>
            <person name="Fulton R."/>
            <person name="Courtney L."/>
            <person name="Fronick C."/>
            <person name="O'Laughlin M."/>
            <person name="Godfrey J."/>
            <person name="Wilson R.M."/>
            <person name="Miner T."/>
            <person name="Farmer C."/>
            <person name="Delehaunty K."/>
            <person name="Cordes M."/>
            <person name="Minx P."/>
            <person name="Tomlinson C."/>
            <person name="Chen J."/>
            <person name="Wollam A."/>
            <person name="Pepin K.H."/>
            <person name="Bhonagiri V."/>
            <person name="Zhang X."/>
            <person name="Suruliraj S."/>
            <person name="Warren W."/>
            <person name="Mitreva M."/>
            <person name="Mardis E.R."/>
            <person name="Wilson R.K."/>
        </authorList>
    </citation>
    <scope>NUCLEOTIDE SEQUENCE [LARGE SCALE GENOMIC DNA]</scope>
    <source>
        <strain evidence="2 3">ERV63</strain>
    </source>
</reference>
<name>A0AAV3GQA1_ENTFL</name>
<gene>
    <name evidence="2" type="ORF">HMPREF1336_00086</name>
</gene>
<evidence type="ECO:0000256" key="1">
    <source>
        <dbReference type="SAM" id="Phobius"/>
    </source>
</evidence>
<sequence>MRENVKMLVFVTNVLTFFRCFFIKSPLYIWKKTISFLKITFSKTRKVVGTLLL</sequence>
<dbReference type="AlphaFoldDB" id="A0AAV3GQA1"/>
<keyword evidence="1" id="KW-0472">Membrane</keyword>
<keyword evidence="1" id="KW-1133">Transmembrane helix</keyword>
<dbReference type="EMBL" id="ALZR01000008">
    <property type="protein sequence ID" value="EJV21088.1"/>
    <property type="molecule type" value="Genomic_DNA"/>
</dbReference>
<comment type="caution">
    <text evidence="2">The sequence shown here is derived from an EMBL/GenBank/DDBJ whole genome shotgun (WGS) entry which is preliminary data.</text>
</comment>
<proteinExistence type="predicted"/>
<organism evidence="2 3">
    <name type="scientific">Enterococcus faecalis ERV63</name>
    <dbReference type="NCBI Taxonomy" id="1134793"/>
    <lineage>
        <taxon>Bacteria</taxon>
        <taxon>Bacillati</taxon>
        <taxon>Bacillota</taxon>
        <taxon>Bacilli</taxon>
        <taxon>Lactobacillales</taxon>
        <taxon>Enterococcaceae</taxon>
        <taxon>Enterococcus</taxon>
    </lineage>
</organism>
<evidence type="ECO:0000313" key="2">
    <source>
        <dbReference type="EMBL" id="EJV21088.1"/>
    </source>
</evidence>
<protein>
    <submittedName>
        <fullName evidence="2">Uncharacterized protein</fullName>
    </submittedName>
</protein>
<dbReference type="Proteomes" id="UP000004117">
    <property type="component" value="Unassembled WGS sequence"/>
</dbReference>
<keyword evidence="1" id="KW-0812">Transmembrane</keyword>
<evidence type="ECO:0000313" key="3">
    <source>
        <dbReference type="Proteomes" id="UP000004117"/>
    </source>
</evidence>